<organism evidence="1">
    <name type="scientific">marine sediment metagenome</name>
    <dbReference type="NCBI Taxonomy" id="412755"/>
    <lineage>
        <taxon>unclassified sequences</taxon>
        <taxon>metagenomes</taxon>
        <taxon>ecological metagenomes</taxon>
    </lineage>
</organism>
<proteinExistence type="predicted"/>
<reference evidence="1" key="1">
    <citation type="journal article" date="2015" name="Nature">
        <title>Complex archaea that bridge the gap between prokaryotes and eukaryotes.</title>
        <authorList>
            <person name="Spang A."/>
            <person name="Saw J.H."/>
            <person name="Jorgensen S.L."/>
            <person name="Zaremba-Niedzwiedzka K."/>
            <person name="Martijn J."/>
            <person name="Lind A.E."/>
            <person name="van Eijk R."/>
            <person name="Schleper C."/>
            <person name="Guy L."/>
            <person name="Ettema T.J."/>
        </authorList>
    </citation>
    <scope>NUCLEOTIDE SEQUENCE</scope>
</reference>
<evidence type="ECO:0000313" key="1">
    <source>
        <dbReference type="EMBL" id="KKM17017.1"/>
    </source>
</evidence>
<accession>A0A0F9HPG3</accession>
<feature type="non-terminal residue" evidence="1">
    <location>
        <position position="1"/>
    </location>
</feature>
<evidence type="ECO:0008006" key="2">
    <source>
        <dbReference type="Google" id="ProtNLM"/>
    </source>
</evidence>
<protein>
    <recommendedName>
        <fullName evidence="2">Phage tail tape measure protein</fullName>
    </recommendedName>
</protein>
<dbReference type="EMBL" id="LAZR01014543">
    <property type="protein sequence ID" value="KKM17017.1"/>
    <property type="molecule type" value="Genomic_DNA"/>
</dbReference>
<gene>
    <name evidence="1" type="ORF">LCGC14_1679980</name>
</gene>
<sequence>DMSAIASVMNDPTIAAEDLATALRDIPLAIQELSADPTVAALLQRGLEPAGNFPGGFIRRHRGGDVRRGEPYLVGKSGSEELFVPKQSGVILPQSLAQIPVSGAQSSISNTTTEQNYSMTVNTRAPAEQIAADFNLLALMGERRG</sequence>
<name>A0A0F9HPG3_9ZZZZ</name>
<comment type="caution">
    <text evidence="1">The sequence shown here is derived from an EMBL/GenBank/DDBJ whole genome shotgun (WGS) entry which is preliminary data.</text>
</comment>
<dbReference type="AlphaFoldDB" id="A0A0F9HPG3"/>